<evidence type="ECO:0000313" key="1">
    <source>
        <dbReference type="EMBL" id="OGK54933.1"/>
    </source>
</evidence>
<sequence length="353" mass="39659">MNEIGEGNIKVRSLGLTPDDQARVSTIFYRNLPASRQRIIDELPKPELSDIQRAELLTIEVAARGFLVDKMRRLDIDKPESRLPNIIYSAPSGEEDQSHAGYIRQLVGLPVVMVHPDRITSFDLGLTIMHELSHASTTTETRMDFRKADGDIAKVKSNVPMGFAIAGGSEKSIGRGIENGLAIMDEVDFFNGFLKDHYPKDYQRRVDGIGPKFIRDRTEKISHKRFGSPLTVEEYASFITLTDQRIPIIGKWIAVPGQNETLLKQYILTRELCRAVGRKIVSGDEEALPENQLVQKGRDHLDVERYKRENNAHRTIIDIYGGKDAKVIFKVDDHGVGIDEALRIVVGKESKTG</sequence>
<dbReference type="AlphaFoldDB" id="A0A1F7JH34"/>
<proteinExistence type="predicted"/>
<dbReference type="Proteomes" id="UP000177418">
    <property type="component" value="Unassembled WGS sequence"/>
</dbReference>
<evidence type="ECO:0000313" key="2">
    <source>
        <dbReference type="Proteomes" id="UP000177418"/>
    </source>
</evidence>
<protein>
    <submittedName>
        <fullName evidence="1">Uncharacterized protein</fullName>
    </submittedName>
</protein>
<name>A0A1F7JH34_9BACT</name>
<gene>
    <name evidence="1" type="ORF">A3H78_00455</name>
</gene>
<comment type="caution">
    <text evidence="1">The sequence shown here is derived from an EMBL/GenBank/DDBJ whole genome shotgun (WGS) entry which is preliminary data.</text>
</comment>
<organism evidence="1 2">
    <name type="scientific">Candidatus Roizmanbacteria bacterium RIFCSPLOWO2_02_FULL_36_11</name>
    <dbReference type="NCBI Taxonomy" id="1802071"/>
    <lineage>
        <taxon>Bacteria</taxon>
        <taxon>Candidatus Roizmaniibacteriota</taxon>
    </lineage>
</organism>
<accession>A0A1F7JH34</accession>
<dbReference type="EMBL" id="MGAV01000012">
    <property type="protein sequence ID" value="OGK54933.1"/>
    <property type="molecule type" value="Genomic_DNA"/>
</dbReference>
<reference evidence="1 2" key="1">
    <citation type="journal article" date="2016" name="Nat. Commun.">
        <title>Thousands of microbial genomes shed light on interconnected biogeochemical processes in an aquifer system.</title>
        <authorList>
            <person name="Anantharaman K."/>
            <person name="Brown C.T."/>
            <person name="Hug L.A."/>
            <person name="Sharon I."/>
            <person name="Castelle C.J."/>
            <person name="Probst A.J."/>
            <person name="Thomas B.C."/>
            <person name="Singh A."/>
            <person name="Wilkins M.J."/>
            <person name="Karaoz U."/>
            <person name="Brodie E.L."/>
            <person name="Williams K.H."/>
            <person name="Hubbard S.S."/>
            <person name="Banfield J.F."/>
        </authorList>
    </citation>
    <scope>NUCLEOTIDE SEQUENCE [LARGE SCALE GENOMIC DNA]</scope>
</reference>